<comment type="caution">
    <text evidence="3">The sequence shown here is derived from an EMBL/GenBank/DDBJ whole genome shotgun (WGS) entry which is preliminary data.</text>
</comment>
<keyword evidence="4" id="KW-1185">Reference proteome</keyword>
<dbReference type="Gene3D" id="2.160.20.10">
    <property type="entry name" value="Single-stranded right-handed beta-helix, Pectin lyase-like"/>
    <property type="match status" value="1"/>
</dbReference>
<dbReference type="Proteomes" id="UP001501725">
    <property type="component" value="Unassembled WGS sequence"/>
</dbReference>
<protein>
    <recommendedName>
        <fullName evidence="5">T9SS type A sorting domain-containing protein</fullName>
    </recommendedName>
</protein>
<dbReference type="InterPro" id="IPR006626">
    <property type="entry name" value="PbH1"/>
</dbReference>
<gene>
    <name evidence="3" type="ORF">GCM10023184_33710</name>
</gene>
<name>A0ABP8HD26_9BACT</name>
<evidence type="ECO:0008006" key="5">
    <source>
        <dbReference type="Google" id="ProtNLM"/>
    </source>
</evidence>
<dbReference type="EMBL" id="BAABGY010000009">
    <property type="protein sequence ID" value="GAA4337686.1"/>
    <property type="molecule type" value="Genomic_DNA"/>
</dbReference>
<feature type="compositionally biased region" description="Polar residues" evidence="1">
    <location>
        <begin position="28"/>
        <end position="43"/>
    </location>
</feature>
<dbReference type="InterPro" id="IPR013783">
    <property type="entry name" value="Ig-like_fold"/>
</dbReference>
<keyword evidence="2" id="KW-0732">Signal</keyword>
<dbReference type="Gene3D" id="2.60.40.10">
    <property type="entry name" value="Immunoglobulins"/>
    <property type="match status" value="1"/>
</dbReference>
<feature type="region of interest" description="Disordered" evidence="1">
    <location>
        <begin position="28"/>
        <end position="49"/>
    </location>
</feature>
<evidence type="ECO:0000313" key="3">
    <source>
        <dbReference type="EMBL" id="GAA4337686.1"/>
    </source>
</evidence>
<dbReference type="RefSeq" id="WP_345256953.1">
    <property type="nucleotide sequence ID" value="NZ_BAABGY010000009.1"/>
</dbReference>
<feature type="signal peptide" evidence="2">
    <location>
        <begin position="1"/>
        <end position="19"/>
    </location>
</feature>
<dbReference type="InterPro" id="IPR011050">
    <property type="entry name" value="Pectin_lyase_fold/virulence"/>
</dbReference>
<evidence type="ECO:0000256" key="1">
    <source>
        <dbReference type="SAM" id="MobiDB-lite"/>
    </source>
</evidence>
<evidence type="ECO:0000313" key="4">
    <source>
        <dbReference type="Proteomes" id="UP001501725"/>
    </source>
</evidence>
<dbReference type="InterPro" id="IPR012334">
    <property type="entry name" value="Pectin_lyas_fold"/>
</dbReference>
<reference evidence="4" key="1">
    <citation type="journal article" date="2019" name="Int. J. Syst. Evol. Microbiol.">
        <title>The Global Catalogue of Microorganisms (GCM) 10K type strain sequencing project: providing services to taxonomists for standard genome sequencing and annotation.</title>
        <authorList>
            <consortium name="The Broad Institute Genomics Platform"/>
            <consortium name="The Broad Institute Genome Sequencing Center for Infectious Disease"/>
            <person name="Wu L."/>
            <person name="Ma J."/>
        </authorList>
    </citation>
    <scope>NUCLEOTIDE SEQUENCE [LARGE SCALE GENOMIC DNA]</scope>
    <source>
        <strain evidence="4">JCM 17919</strain>
    </source>
</reference>
<dbReference type="SUPFAM" id="SSF51126">
    <property type="entry name" value="Pectin lyase-like"/>
    <property type="match status" value="1"/>
</dbReference>
<sequence length="1420" mass="142242">MRRILLAIGLLAFPAAALKAQSAHRTLPVNQSLSPESPASSHPQRARPQVARSAALAATAVRVSAGGGSQQYNTLKEAFDAINAGTHQGTITVEILENTTETAPCVLNASGTGAANYSSVLVQPVGARTITGNIGAVLVDLYGADNVTIDGLNSGGNSLTLENTNASFGAGAVGFQNDASGNTLRNCTVLGAATGSNMGSASAVVICGFGNSTGNDSNTVANNRIGASAAGLPYQGVVCNSGSSIVDNNDFQVLNNEVFNVFSAAGHSAAIALTTGAQGTLVSGNKIYQTALRTATVNSYFFGVYFANSAGRATISSNTIGFADASGTGLSSFSGLSMFRGVSISLSTTTLPRTQVQNNRVSGISVTTSRASAAISIATFAGIETGLSSGVNAPADVTGNTIGSLDGSSAVSVTAATGSSALVIGIGQRIGNSGGSTSGNSVGNLTISSASGVNSTLMYSIAAFAFTNNTFLATISNNTIGGSSTGAIRNEHTGNAPTYGIFVSGVAASVTGNTVQNMQGNHNFNNSLSVTGIFMSNGGLTTQGVSTISDNTVRGLSNATTAPGGTYIYGMWTQFVGSGHVVERNRIYGLTGTSLISPLIAGHILQGSGGITLRNNFISLGWNAQGGVHGASSLFAGIYHVSTGNVNLYHNSIQVGGSNPGTNVPSYAIIINGGNSTSTLRNNIFANSRSNVSGGSGTHTALTKSNNSHVVNADYNVLHKSGPDAIAAMYNGTTYAEFGDYMMFSGQEAHGSSADPRFVDAPNGNLHVSATNGFLIAGTPVGVDADIDGDSRSQTVPTIGADEVYCSAPTLSHSVTDACGASANGIIDLNVISGSAPFTYSWSGPNGFSATTQDLRGVPAGSYQVTVSTNGGCSVSTGVITVGSVPTPSATIAYAGTPYCAASGTAAVTQTGTAGGTYSATPAGLSIDAATGAIDLAASTPGTYTVRYTLASGACNLVVTTPVSVRPETPFLPAPNRVYCAGVSTGTLAFAALPDVSYTWTNDNPAIGLAASGTGDIPSFTAQNGTDAPIYATIRLVPESKDGCSFKPVIFRVTVKPVPVMNGVSGQLVCAGEATAPVTFSSSLTAPILYSWTNQNPSIGIGASGAGSLPSFTARNNTPDVQNVATFTVVPSLSGCSGTPLSFVIAARRAVLGISYPQASYCAAGSINATIAGSTGGTFTATPAGLGLDAATGGVVLSASAPGTYTVTYTVAPAGGCAGTATTQLTVKPQASVSAIPNSTLCNGVVAAPITFPGTATSYTWVNSNTSIGLGASGTGTALPSFTAINAGATAQHAYIRVTPQADANSCVGKPIAFRITVNPCGPIAGLGDTNGNGDNSRTLNTMSLQPNPARSTVRVSYNGTAAGLTVEVRNTVGGSALAPRAFTGNGMLLNVSSLLPGTYYVVLTDRVSGTRMQQLLVKL</sequence>
<organism evidence="3 4">
    <name type="scientific">Flaviaesturariibacter amylovorans</name>
    <dbReference type="NCBI Taxonomy" id="1084520"/>
    <lineage>
        <taxon>Bacteria</taxon>
        <taxon>Pseudomonadati</taxon>
        <taxon>Bacteroidota</taxon>
        <taxon>Chitinophagia</taxon>
        <taxon>Chitinophagales</taxon>
        <taxon>Chitinophagaceae</taxon>
        <taxon>Flaviaestuariibacter</taxon>
    </lineage>
</organism>
<evidence type="ECO:0000256" key="2">
    <source>
        <dbReference type="SAM" id="SignalP"/>
    </source>
</evidence>
<feature type="chain" id="PRO_5045472395" description="T9SS type A sorting domain-containing protein" evidence="2">
    <location>
        <begin position="20"/>
        <end position="1420"/>
    </location>
</feature>
<accession>A0ABP8HD26</accession>
<proteinExistence type="predicted"/>
<dbReference type="SMART" id="SM00710">
    <property type="entry name" value="PbH1"/>
    <property type="match status" value="11"/>
</dbReference>